<evidence type="ECO:0000259" key="3">
    <source>
        <dbReference type="PROSITE" id="PS51352"/>
    </source>
</evidence>
<keyword evidence="4" id="KW-0560">Oxidoreductase</keyword>
<dbReference type="CDD" id="cd03014">
    <property type="entry name" value="PRX_Atyp2cys"/>
    <property type="match status" value="1"/>
</dbReference>
<dbReference type="InterPro" id="IPR050455">
    <property type="entry name" value="Tpx_Peroxidase_subfamily"/>
</dbReference>
<dbReference type="EC" id="1.11.1.15" evidence="4"/>
<dbReference type="Pfam" id="PF08534">
    <property type="entry name" value="Redoxin"/>
    <property type="match status" value="1"/>
</dbReference>
<feature type="domain" description="Thioredoxin" evidence="3">
    <location>
        <begin position="19"/>
        <end position="172"/>
    </location>
</feature>
<keyword evidence="2" id="KW-0676">Redox-active center</keyword>
<dbReference type="InterPro" id="IPR036249">
    <property type="entry name" value="Thioredoxin-like_sf"/>
</dbReference>
<protein>
    <submittedName>
        <fullName evidence="4">Thiol peroxidase, Tpx-type</fullName>
        <ecNumber evidence="4">1.11.1.15</ecNumber>
    </submittedName>
</protein>
<keyword evidence="1" id="KW-1015">Disulfide bond</keyword>
<evidence type="ECO:0000256" key="1">
    <source>
        <dbReference type="ARBA" id="ARBA00023157"/>
    </source>
</evidence>
<dbReference type="InterPro" id="IPR002065">
    <property type="entry name" value="TPX"/>
</dbReference>
<dbReference type="AlphaFoldDB" id="A0A1W1CM60"/>
<evidence type="ECO:0000313" key="4">
    <source>
        <dbReference type="EMBL" id="SFV66906.1"/>
    </source>
</evidence>
<dbReference type="SUPFAM" id="SSF52833">
    <property type="entry name" value="Thioredoxin-like"/>
    <property type="match status" value="1"/>
</dbReference>
<name>A0A1W1CM60_9ZZZZ</name>
<sequence length="172" mass="18145">MATVTFKNDIVCNLTGVERNVGDDAPVVTVVNCNPMLQNETVGGVQEQVQLVIVVPSLDTGVCDAETRRFNTEVASLDNVNVKTVSMDLPFSAANFCSTAGIDNIAVCSDFRNKDFGNAYGVLLADGPLAGVLARVIFVIGTDGKIAYKQVVPEITSEPDYDAVLAATKAAN</sequence>
<reference evidence="4" key="1">
    <citation type="submission" date="2016-10" db="EMBL/GenBank/DDBJ databases">
        <authorList>
            <person name="de Groot N.N."/>
        </authorList>
    </citation>
    <scope>NUCLEOTIDE SEQUENCE</scope>
</reference>
<dbReference type="InterPro" id="IPR013740">
    <property type="entry name" value="Redoxin"/>
</dbReference>
<dbReference type="NCBIfam" id="NF001808">
    <property type="entry name" value="PRK00522.1"/>
    <property type="match status" value="1"/>
</dbReference>
<dbReference type="PANTHER" id="PTHR43110">
    <property type="entry name" value="THIOL PEROXIDASE"/>
    <property type="match status" value="1"/>
</dbReference>
<dbReference type="InterPro" id="IPR013766">
    <property type="entry name" value="Thioredoxin_domain"/>
</dbReference>
<dbReference type="EMBL" id="FPHE01000158">
    <property type="protein sequence ID" value="SFV66906.1"/>
    <property type="molecule type" value="Genomic_DNA"/>
</dbReference>
<dbReference type="GO" id="GO:0008379">
    <property type="term" value="F:thioredoxin peroxidase activity"/>
    <property type="evidence" value="ECO:0007669"/>
    <property type="project" value="InterPro"/>
</dbReference>
<accession>A0A1W1CM60</accession>
<proteinExistence type="predicted"/>
<dbReference type="Gene3D" id="3.40.30.10">
    <property type="entry name" value="Glutaredoxin"/>
    <property type="match status" value="1"/>
</dbReference>
<organism evidence="4">
    <name type="scientific">hydrothermal vent metagenome</name>
    <dbReference type="NCBI Taxonomy" id="652676"/>
    <lineage>
        <taxon>unclassified sequences</taxon>
        <taxon>metagenomes</taxon>
        <taxon>ecological metagenomes</taxon>
    </lineage>
</organism>
<dbReference type="PROSITE" id="PS51352">
    <property type="entry name" value="THIOREDOXIN_2"/>
    <property type="match status" value="1"/>
</dbReference>
<gene>
    <name evidence="4" type="ORF">MNB_SV-12-1264</name>
</gene>
<evidence type="ECO:0000256" key="2">
    <source>
        <dbReference type="ARBA" id="ARBA00023284"/>
    </source>
</evidence>
<keyword evidence="4" id="KW-0575">Peroxidase</keyword>
<dbReference type="PANTHER" id="PTHR43110:SF1">
    <property type="entry name" value="THIOL PEROXIDASE"/>
    <property type="match status" value="1"/>
</dbReference>